<comment type="subcellular location">
    <subcellularLocation>
        <location evidence="1 6">Cell membrane</location>
        <topology evidence="1 6">Multi-pass membrane protein</topology>
    </subcellularLocation>
</comment>
<reference evidence="8" key="1">
    <citation type="submission" date="2020-10" db="EMBL/GenBank/DDBJ databases">
        <authorList>
            <person name="Gilroy R."/>
        </authorList>
    </citation>
    <scope>NUCLEOTIDE SEQUENCE</scope>
    <source>
        <strain evidence="8">ChiSjej3B21-11622</strain>
    </source>
</reference>
<dbReference type="PIRSF" id="PIRSF018968">
    <property type="entry name" value="ABC_permease_BceB"/>
    <property type="match status" value="1"/>
</dbReference>
<keyword evidence="2 6" id="KW-1003">Cell membrane</keyword>
<organism evidence="8 9">
    <name type="scientific">Candidatus Limivivens merdigallinarum</name>
    <dbReference type="NCBI Taxonomy" id="2840859"/>
    <lineage>
        <taxon>Bacteria</taxon>
        <taxon>Bacillati</taxon>
        <taxon>Bacillota</taxon>
        <taxon>Clostridia</taxon>
        <taxon>Lachnospirales</taxon>
        <taxon>Lachnospiraceae</taxon>
        <taxon>Lachnospiraceae incertae sedis</taxon>
        <taxon>Candidatus Limivivens</taxon>
    </lineage>
</organism>
<feature type="transmembrane region" description="Helical" evidence="6">
    <location>
        <begin position="205"/>
        <end position="227"/>
    </location>
</feature>
<dbReference type="AlphaFoldDB" id="A0A9D0ZSP7"/>
<sequence>MSVCKLILKNVRRNLSDYLIYFLTLMLSVSLFYAFNSIPGQPAFQEMSVTKALLYQQLDDLLAFLSAAIAVVLAFLVIYANGFLLRRRKKELGLYLLLGMKKSRISRIFVGETFCVGLLSLAGGILLGLFLSQGLSLVSLRLFAVELESFRFVFSLDALRITLLCFACIFVIVMLFNICSVVNVRLIDLITANRKNQVLKSQSPILHLLCFAASLVLLTYACVLLFQNGILPSRENNRFQLAGTCLILGILLFYRSASIVLVTFLKAWRNFYFAGLNTFLLRQVSSHIHTNYLVMAVVCGLLTISILTVSTGVSTGLAMNELSQASSPYDLNVLSDVDKDGDGSIEAYLKSQNVDLSSYARSMEQISIYEADLTYGELFEGQKLHLWSIDEALPSIYVNVISISDFNRALSMQEKEPISLQEDEFLINCNYEGTMDYARQALIDHPTLTIAGKCLTRRQDTLLTETYYMTSIGNNDRATIIVPDRVASLLNKDVNVLLVQYKAGTDSDEIVRKMVPIGLDESHGYRYAEKTMMYDMYFGSNALLVLLCCYLGLVFLTICAAILALKQLTETADSLSRYGLLKKLGADESSINQTVLAQTFLFFAAPLALAAILSGVLLTKAVELVEGFLNIHISGNVWLTISVFLLIYGGYFLASYLTCRKIIRDMGVSRSSD</sequence>
<evidence type="ECO:0000256" key="4">
    <source>
        <dbReference type="ARBA" id="ARBA00022989"/>
    </source>
</evidence>
<dbReference type="GO" id="GO:0005886">
    <property type="term" value="C:plasma membrane"/>
    <property type="evidence" value="ECO:0007669"/>
    <property type="project" value="UniProtKB-SubCell"/>
</dbReference>
<protein>
    <submittedName>
        <fullName evidence="8">ABC transporter permease</fullName>
    </submittedName>
</protein>
<feature type="transmembrane region" description="Helical" evidence="6">
    <location>
        <begin position="600"/>
        <end position="618"/>
    </location>
</feature>
<evidence type="ECO:0000259" key="7">
    <source>
        <dbReference type="Pfam" id="PF02687"/>
    </source>
</evidence>
<accession>A0A9D0ZSP7</accession>
<feature type="transmembrane region" description="Helical" evidence="6">
    <location>
        <begin position="61"/>
        <end position="84"/>
    </location>
</feature>
<dbReference type="EMBL" id="DVFT01000013">
    <property type="protein sequence ID" value="HIQ95099.1"/>
    <property type="molecule type" value="Genomic_DNA"/>
</dbReference>
<dbReference type="GO" id="GO:0055085">
    <property type="term" value="P:transmembrane transport"/>
    <property type="evidence" value="ECO:0007669"/>
    <property type="project" value="UniProtKB-UniRule"/>
</dbReference>
<reference evidence="8" key="2">
    <citation type="journal article" date="2021" name="PeerJ">
        <title>Extensive microbial diversity within the chicken gut microbiome revealed by metagenomics and culture.</title>
        <authorList>
            <person name="Gilroy R."/>
            <person name="Ravi A."/>
            <person name="Getino M."/>
            <person name="Pursley I."/>
            <person name="Horton D.L."/>
            <person name="Alikhan N.F."/>
            <person name="Baker D."/>
            <person name="Gharbi K."/>
            <person name="Hall N."/>
            <person name="Watson M."/>
            <person name="Adriaenssens E.M."/>
            <person name="Foster-Nyarko E."/>
            <person name="Jarju S."/>
            <person name="Secka A."/>
            <person name="Antonio M."/>
            <person name="Oren A."/>
            <person name="Chaudhuri R.R."/>
            <person name="La Ragione R."/>
            <person name="Hildebrand F."/>
            <person name="Pallen M.J."/>
        </authorList>
    </citation>
    <scope>NUCLEOTIDE SEQUENCE</scope>
    <source>
        <strain evidence="8">ChiSjej3B21-11622</strain>
    </source>
</reference>
<evidence type="ECO:0000313" key="9">
    <source>
        <dbReference type="Proteomes" id="UP000886886"/>
    </source>
</evidence>
<dbReference type="PANTHER" id="PTHR46795">
    <property type="entry name" value="ABC TRANSPORTER PERMEASE-RELATED-RELATED"/>
    <property type="match status" value="1"/>
</dbReference>
<feature type="transmembrane region" description="Helical" evidence="6">
    <location>
        <begin position="239"/>
        <end position="265"/>
    </location>
</feature>
<keyword evidence="5 6" id="KW-0472">Membrane</keyword>
<feature type="transmembrane region" description="Helical" evidence="6">
    <location>
        <begin position="105"/>
        <end position="131"/>
    </location>
</feature>
<proteinExistence type="inferred from homology"/>
<feature type="transmembrane region" description="Helical" evidence="6">
    <location>
        <begin position="542"/>
        <end position="565"/>
    </location>
</feature>
<evidence type="ECO:0000313" key="8">
    <source>
        <dbReference type="EMBL" id="HIQ95099.1"/>
    </source>
</evidence>
<dbReference type="PANTHER" id="PTHR46795:SF3">
    <property type="entry name" value="ABC TRANSPORTER PERMEASE"/>
    <property type="match status" value="1"/>
</dbReference>
<gene>
    <name evidence="8" type="ORF">IAB26_00910</name>
</gene>
<dbReference type="InterPro" id="IPR052536">
    <property type="entry name" value="ABC-4_Integral_Memb_Prot"/>
</dbReference>
<keyword evidence="4 6" id="KW-1133">Transmembrane helix</keyword>
<evidence type="ECO:0000256" key="2">
    <source>
        <dbReference type="ARBA" id="ARBA00022475"/>
    </source>
</evidence>
<dbReference type="Proteomes" id="UP000886886">
    <property type="component" value="Unassembled WGS sequence"/>
</dbReference>
<dbReference type="InterPro" id="IPR003838">
    <property type="entry name" value="ABC3_permease_C"/>
</dbReference>
<feature type="transmembrane region" description="Helical" evidence="6">
    <location>
        <begin position="638"/>
        <end position="657"/>
    </location>
</feature>
<feature type="transmembrane region" description="Helical" evidence="6">
    <location>
        <begin position="292"/>
        <end position="319"/>
    </location>
</feature>
<evidence type="ECO:0000256" key="3">
    <source>
        <dbReference type="ARBA" id="ARBA00022692"/>
    </source>
</evidence>
<feature type="transmembrane region" description="Helical" evidence="6">
    <location>
        <begin position="18"/>
        <end position="35"/>
    </location>
</feature>
<keyword evidence="6" id="KW-0813">Transport</keyword>
<feature type="domain" description="ABC3 transporter permease C-terminal" evidence="7">
    <location>
        <begin position="64"/>
        <end position="179"/>
    </location>
</feature>
<evidence type="ECO:0000256" key="6">
    <source>
        <dbReference type="PIRNR" id="PIRNR018968"/>
    </source>
</evidence>
<keyword evidence="3 6" id="KW-0812">Transmembrane</keyword>
<dbReference type="InterPro" id="IPR027022">
    <property type="entry name" value="ABC_permease_BceB-typ"/>
</dbReference>
<comment type="caution">
    <text evidence="8">The sequence shown here is derived from an EMBL/GenBank/DDBJ whole genome shotgun (WGS) entry which is preliminary data.</text>
</comment>
<dbReference type="Pfam" id="PF02687">
    <property type="entry name" value="FtsX"/>
    <property type="match status" value="1"/>
</dbReference>
<evidence type="ECO:0000256" key="1">
    <source>
        <dbReference type="ARBA" id="ARBA00004651"/>
    </source>
</evidence>
<comment type="similarity">
    <text evidence="6">Belongs to the ABC-4 integral membrane protein family.</text>
</comment>
<feature type="transmembrane region" description="Helical" evidence="6">
    <location>
        <begin position="161"/>
        <end position="184"/>
    </location>
</feature>
<evidence type="ECO:0000256" key="5">
    <source>
        <dbReference type="ARBA" id="ARBA00023136"/>
    </source>
</evidence>
<name>A0A9D0ZSP7_9FIRM</name>